<feature type="region of interest" description="Disordered" evidence="1">
    <location>
        <begin position="144"/>
        <end position="170"/>
    </location>
</feature>
<dbReference type="EMBL" id="KB096326">
    <property type="protein sequence ID" value="ESO05461.1"/>
    <property type="molecule type" value="Genomic_DNA"/>
</dbReference>
<evidence type="ECO:0000313" key="2">
    <source>
        <dbReference type="EMBL" id="ESO05461.1"/>
    </source>
</evidence>
<evidence type="ECO:0000313" key="4">
    <source>
        <dbReference type="Proteomes" id="UP000015101"/>
    </source>
</evidence>
<name>T1FWR1_HELRO</name>
<reference evidence="4" key="1">
    <citation type="submission" date="2012-12" db="EMBL/GenBank/DDBJ databases">
        <authorList>
            <person name="Hellsten U."/>
            <person name="Grimwood J."/>
            <person name="Chapman J.A."/>
            <person name="Shapiro H."/>
            <person name="Aerts A."/>
            <person name="Otillar R.P."/>
            <person name="Terry A.Y."/>
            <person name="Boore J.L."/>
            <person name="Simakov O."/>
            <person name="Marletaz F."/>
            <person name="Cho S.-J."/>
            <person name="Edsinger-Gonzales E."/>
            <person name="Havlak P."/>
            <person name="Kuo D.-H."/>
            <person name="Larsson T."/>
            <person name="Lv J."/>
            <person name="Arendt D."/>
            <person name="Savage R."/>
            <person name="Osoegawa K."/>
            <person name="de Jong P."/>
            <person name="Lindberg D.R."/>
            <person name="Seaver E.C."/>
            <person name="Weisblat D.A."/>
            <person name="Putnam N.H."/>
            <person name="Grigoriev I.V."/>
            <person name="Rokhsar D.S."/>
        </authorList>
    </citation>
    <scope>NUCLEOTIDE SEQUENCE</scope>
</reference>
<dbReference type="KEGG" id="hro:HELRODRAFT_195101"/>
<dbReference type="InParanoid" id="T1FWR1"/>
<dbReference type="CTD" id="20213256"/>
<reference evidence="3" key="3">
    <citation type="submission" date="2015-06" db="UniProtKB">
        <authorList>
            <consortium name="EnsemblMetazoa"/>
        </authorList>
    </citation>
    <scope>IDENTIFICATION</scope>
</reference>
<protein>
    <submittedName>
        <fullName evidence="2 3">Uncharacterized protein</fullName>
    </submittedName>
</protein>
<dbReference type="PANTHER" id="PTHR46113">
    <property type="entry name" value="SNAC DOMAIN-CONTAINING PROTEIN"/>
    <property type="match status" value="1"/>
</dbReference>
<evidence type="ECO:0000313" key="3">
    <source>
        <dbReference type="EnsemblMetazoa" id="HelroP195101"/>
    </source>
</evidence>
<dbReference type="EMBL" id="AMQM01009373">
    <property type="status" value="NOT_ANNOTATED_CDS"/>
    <property type="molecule type" value="Genomic_DNA"/>
</dbReference>
<sequence>MESETNSSNCAEEESSSNLKAGNNCVARRGRKRQFSGYCACANMADDALSSTFSLEIFSTSTNDVSTKSLLVSDSPTQPSTNLFTESLLSHSPVKTSSNTTLSEKFSKFLKGAKAVLNANIYSHDNNNTINSQHKHRSTASCPIMLSSDEDDDAPVDENADKDNNANNDEADSEDCIIIGYIKHKNSKSSNHDQQSKLKGITKPAENTLLPVKKSVPEKYFMDGFISAQKECLNRTSDQNNSSLIVLQGQQQQQSSFLGSQPFLSTSTVNQIVIGRIPESFISNTTIYIGTAVAHLVDYGFSALKHSTPTTNDMNIGTILTTAADNPVNTSTTYNVPTTANTVFITNTISSSYDGDKDEDNDNNINYNFDDNNSINNNRSRTTTTKVYFNDVTAITATLVNTSAYMYPAINTNTTITTTTAADTAADTAAVRFSYSDSRQGKLNESLKMELEACRNMIYQQTIKKSKIWNIPSDYSSFCSTESNNDIINNGDDDTNNVNVSSNVDSILYRNIAENSNNNSSNFDNDNSSRIGVISVENVNDTVTSNKNNVIINNNDGNKNNVIINNNDGNNNNNDVINQNKNDIISNNTGHMSLMNKHSNDLTNLEFLSQLADARRHRLNRLNYSPCRHFLVEQTDFNLSNSPIKRSNISIKNSNTDEDSRDEESVIGTVCSGNLMVMTKILEALPNRADWDIHYTDEYGNSLLTRYVTRYVTGVVNVDRLPVLLSSLIDGTTKLLKVPKFREKWTEMNHTPEARSTLLIIVSDAIKAFIKCQLEVRHSRGDYLEFLLLAAQIVGLQYISPELATLALFHLACLTKKRLILSALPQSFDNLRASKTFFETSNIDASFLDVPVENWSDTPSFQVAAVFVKDLVCINDSAKREVALAQHFNETITKDSKQKQFLLQVVEQHRKNFAEYNRELLAKI</sequence>
<dbReference type="AlphaFoldDB" id="T1FWR1"/>
<evidence type="ECO:0000256" key="1">
    <source>
        <dbReference type="SAM" id="MobiDB-lite"/>
    </source>
</evidence>
<keyword evidence="4" id="KW-1185">Reference proteome</keyword>
<accession>T1FWR1</accession>
<organism evidence="3 4">
    <name type="scientific">Helobdella robusta</name>
    <name type="common">Californian leech</name>
    <dbReference type="NCBI Taxonomy" id="6412"/>
    <lineage>
        <taxon>Eukaryota</taxon>
        <taxon>Metazoa</taxon>
        <taxon>Spiralia</taxon>
        <taxon>Lophotrochozoa</taxon>
        <taxon>Annelida</taxon>
        <taxon>Clitellata</taxon>
        <taxon>Hirudinea</taxon>
        <taxon>Rhynchobdellida</taxon>
        <taxon>Glossiphoniidae</taxon>
        <taxon>Helobdella</taxon>
    </lineage>
</organism>
<proteinExistence type="predicted"/>
<dbReference type="HOGENOM" id="CLU_316000_0_0_1"/>
<dbReference type="PANTHER" id="PTHR46113:SF1">
    <property type="entry name" value="PEPTIDASE M17 LEUCYL AMINOPEPTIDASE N-TERMINAL DOMAIN-CONTAINING PROTEIN"/>
    <property type="match status" value="1"/>
</dbReference>
<dbReference type="Proteomes" id="UP000015101">
    <property type="component" value="Unassembled WGS sequence"/>
</dbReference>
<dbReference type="EnsemblMetazoa" id="HelroT195101">
    <property type="protein sequence ID" value="HelroP195101"/>
    <property type="gene ID" value="HelroG195101"/>
</dbReference>
<reference evidence="2 4" key="2">
    <citation type="journal article" date="2013" name="Nature">
        <title>Insights into bilaterian evolution from three spiralian genomes.</title>
        <authorList>
            <person name="Simakov O."/>
            <person name="Marletaz F."/>
            <person name="Cho S.J."/>
            <person name="Edsinger-Gonzales E."/>
            <person name="Havlak P."/>
            <person name="Hellsten U."/>
            <person name="Kuo D.H."/>
            <person name="Larsson T."/>
            <person name="Lv J."/>
            <person name="Arendt D."/>
            <person name="Savage R."/>
            <person name="Osoegawa K."/>
            <person name="de Jong P."/>
            <person name="Grimwood J."/>
            <person name="Chapman J.A."/>
            <person name="Shapiro H."/>
            <person name="Aerts A."/>
            <person name="Otillar R.P."/>
            <person name="Terry A.Y."/>
            <person name="Boore J.L."/>
            <person name="Grigoriev I.V."/>
            <person name="Lindberg D.R."/>
            <person name="Seaver E.C."/>
            <person name="Weisblat D.A."/>
            <person name="Putnam N.H."/>
            <person name="Rokhsar D.S."/>
        </authorList>
    </citation>
    <scope>NUCLEOTIDE SEQUENCE</scope>
</reference>
<feature type="compositionally biased region" description="Acidic residues" evidence="1">
    <location>
        <begin position="148"/>
        <end position="158"/>
    </location>
</feature>
<gene>
    <name evidence="3" type="primary">20213256</name>
    <name evidence="2" type="ORF">HELRODRAFT_195101</name>
</gene>
<dbReference type="GeneID" id="20213256"/>
<dbReference type="RefSeq" id="XP_009016440.1">
    <property type="nucleotide sequence ID" value="XM_009018192.1"/>
</dbReference>